<feature type="compositionally biased region" description="Low complexity" evidence="1">
    <location>
        <begin position="87"/>
        <end position="98"/>
    </location>
</feature>
<proteinExistence type="predicted"/>
<organism evidence="2 3">
    <name type="scientific">Teratosphaeria nubilosa</name>
    <dbReference type="NCBI Taxonomy" id="161662"/>
    <lineage>
        <taxon>Eukaryota</taxon>
        <taxon>Fungi</taxon>
        <taxon>Dikarya</taxon>
        <taxon>Ascomycota</taxon>
        <taxon>Pezizomycotina</taxon>
        <taxon>Dothideomycetes</taxon>
        <taxon>Dothideomycetidae</taxon>
        <taxon>Mycosphaerellales</taxon>
        <taxon>Teratosphaeriaceae</taxon>
        <taxon>Teratosphaeria</taxon>
    </lineage>
</organism>
<protein>
    <submittedName>
        <fullName evidence="2">Uncharacterized protein</fullName>
    </submittedName>
</protein>
<evidence type="ECO:0000313" key="3">
    <source>
        <dbReference type="Proteomes" id="UP000799436"/>
    </source>
</evidence>
<dbReference type="OrthoDB" id="5335351at2759"/>
<dbReference type="Proteomes" id="UP000799436">
    <property type="component" value="Unassembled WGS sequence"/>
</dbReference>
<sequence>MTGDAARDGQFDPHASQPDSQTDKQPVTISSTAAHTLASSSAMPPPPSPTQASSMLPPAAKTPHSDQSAKVPATAFSQDPDDEANDEAASNASSTTSDPNERIEDFDWTSLQQRYHDRMRELGGQEQRIFVDFNELCNYFGVWADASRTHEVGRSFKRLKTQIAYVRHEEDQLESKRQHYIKVVQAFQSALQLLNT</sequence>
<feature type="compositionally biased region" description="Low complexity" evidence="1">
    <location>
        <begin position="28"/>
        <end position="42"/>
    </location>
</feature>
<reference evidence="2" key="1">
    <citation type="journal article" date="2020" name="Stud. Mycol.">
        <title>101 Dothideomycetes genomes: a test case for predicting lifestyles and emergence of pathogens.</title>
        <authorList>
            <person name="Haridas S."/>
            <person name="Albert R."/>
            <person name="Binder M."/>
            <person name="Bloem J."/>
            <person name="Labutti K."/>
            <person name="Salamov A."/>
            <person name="Andreopoulos B."/>
            <person name="Baker S."/>
            <person name="Barry K."/>
            <person name="Bills G."/>
            <person name="Bluhm B."/>
            <person name="Cannon C."/>
            <person name="Castanera R."/>
            <person name="Culley D."/>
            <person name="Daum C."/>
            <person name="Ezra D."/>
            <person name="Gonzalez J."/>
            <person name="Henrissat B."/>
            <person name="Kuo A."/>
            <person name="Liang C."/>
            <person name="Lipzen A."/>
            <person name="Lutzoni F."/>
            <person name="Magnuson J."/>
            <person name="Mondo S."/>
            <person name="Nolan M."/>
            <person name="Ohm R."/>
            <person name="Pangilinan J."/>
            <person name="Park H.-J."/>
            <person name="Ramirez L."/>
            <person name="Alfaro M."/>
            <person name="Sun H."/>
            <person name="Tritt A."/>
            <person name="Yoshinaga Y."/>
            <person name="Zwiers L.-H."/>
            <person name="Turgeon B."/>
            <person name="Goodwin S."/>
            <person name="Spatafora J."/>
            <person name="Crous P."/>
            <person name="Grigoriev I."/>
        </authorList>
    </citation>
    <scope>NUCLEOTIDE SEQUENCE</scope>
    <source>
        <strain evidence="2">CBS 116005</strain>
    </source>
</reference>
<name>A0A6G1LGS4_9PEZI</name>
<keyword evidence="3" id="KW-1185">Reference proteome</keyword>
<gene>
    <name evidence="2" type="ORF">EJ03DRAFT_267557</name>
</gene>
<feature type="region of interest" description="Disordered" evidence="1">
    <location>
        <begin position="1"/>
        <end position="106"/>
    </location>
</feature>
<feature type="compositionally biased region" description="Polar residues" evidence="1">
    <location>
        <begin position="17"/>
        <end position="27"/>
    </location>
</feature>
<evidence type="ECO:0000313" key="2">
    <source>
        <dbReference type="EMBL" id="KAF2772056.1"/>
    </source>
</evidence>
<evidence type="ECO:0000256" key="1">
    <source>
        <dbReference type="SAM" id="MobiDB-lite"/>
    </source>
</evidence>
<dbReference type="AlphaFoldDB" id="A0A6G1LGS4"/>
<feature type="compositionally biased region" description="Basic and acidic residues" evidence="1">
    <location>
        <begin position="1"/>
        <end position="11"/>
    </location>
</feature>
<accession>A0A6G1LGS4</accession>
<dbReference type="EMBL" id="ML995816">
    <property type="protein sequence ID" value="KAF2772056.1"/>
    <property type="molecule type" value="Genomic_DNA"/>
</dbReference>